<feature type="region of interest" description="Disordered" evidence="4">
    <location>
        <begin position="1"/>
        <end position="24"/>
    </location>
</feature>
<dbReference type="InterPro" id="IPR003714">
    <property type="entry name" value="PhoH"/>
</dbReference>
<evidence type="ECO:0000256" key="2">
    <source>
        <dbReference type="ARBA" id="ARBA00022741"/>
    </source>
</evidence>
<evidence type="ECO:0000256" key="1">
    <source>
        <dbReference type="ARBA" id="ARBA00010393"/>
    </source>
</evidence>
<dbReference type="OrthoDB" id="9805148at2"/>
<dbReference type="RefSeq" id="WP_092498651.1">
    <property type="nucleotide sequence ID" value="NZ_FOFG01000014.1"/>
</dbReference>
<dbReference type="SUPFAM" id="SSF52540">
    <property type="entry name" value="P-loop containing nucleoside triphosphate hydrolases"/>
    <property type="match status" value="1"/>
</dbReference>
<dbReference type="PANTHER" id="PTHR30473:SF3">
    <property type="entry name" value="PROTEIN PHOH"/>
    <property type="match status" value="1"/>
</dbReference>
<gene>
    <name evidence="6" type="ORF">SAMN05216548_114133</name>
</gene>
<evidence type="ECO:0000259" key="5">
    <source>
        <dbReference type="Pfam" id="PF02562"/>
    </source>
</evidence>
<reference evidence="6 7" key="1">
    <citation type="submission" date="2016-10" db="EMBL/GenBank/DDBJ databases">
        <authorList>
            <person name="de Groot N.N."/>
        </authorList>
    </citation>
    <scope>NUCLEOTIDE SEQUENCE [LARGE SCALE GENOMIC DNA]</scope>
    <source>
        <strain evidence="6 7">A52C2</strain>
    </source>
</reference>
<dbReference type="AlphaFoldDB" id="A0A1H9N0N7"/>
<dbReference type="Gene3D" id="3.40.50.300">
    <property type="entry name" value="P-loop containing nucleotide triphosphate hydrolases"/>
    <property type="match status" value="1"/>
</dbReference>
<organism evidence="6 7">
    <name type="scientific">Faunimonas pinastri</name>
    <dbReference type="NCBI Taxonomy" id="1855383"/>
    <lineage>
        <taxon>Bacteria</taxon>
        <taxon>Pseudomonadati</taxon>
        <taxon>Pseudomonadota</taxon>
        <taxon>Alphaproteobacteria</taxon>
        <taxon>Hyphomicrobiales</taxon>
        <taxon>Afifellaceae</taxon>
        <taxon>Faunimonas</taxon>
    </lineage>
</organism>
<name>A0A1H9N0N7_9HYPH</name>
<dbReference type="GO" id="GO:0005524">
    <property type="term" value="F:ATP binding"/>
    <property type="evidence" value="ECO:0007669"/>
    <property type="project" value="UniProtKB-KW"/>
</dbReference>
<comment type="similarity">
    <text evidence="1">Belongs to the PhoH family.</text>
</comment>
<evidence type="ECO:0000256" key="4">
    <source>
        <dbReference type="SAM" id="MobiDB-lite"/>
    </source>
</evidence>
<dbReference type="InterPro" id="IPR027417">
    <property type="entry name" value="P-loop_NTPase"/>
</dbReference>
<feature type="domain" description="PhoH-like protein" evidence="5">
    <location>
        <begin position="44"/>
        <end position="246"/>
    </location>
</feature>
<dbReference type="GO" id="GO:0005829">
    <property type="term" value="C:cytosol"/>
    <property type="evidence" value="ECO:0007669"/>
    <property type="project" value="TreeGrafter"/>
</dbReference>
<dbReference type="PANTHER" id="PTHR30473">
    <property type="entry name" value="PROTEIN PHOH"/>
    <property type="match status" value="1"/>
</dbReference>
<dbReference type="InterPro" id="IPR051451">
    <property type="entry name" value="PhoH2-like"/>
</dbReference>
<dbReference type="Pfam" id="PF02562">
    <property type="entry name" value="PhoH"/>
    <property type="match status" value="1"/>
</dbReference>
<evidence type="ECO:0000313" key="7">
    <source>
        <dbReference type="Proteomes" id="UP000199647"/>
    </source>
</evidence>
<protein>
    <submittedName>
        <fullName evidence="6">Phosphate starvation-inducible protein PhoH</fullName>
    </submittedName>
</protein>
<keyword evidence="7" id="KW-1185">Reference proteome</keyword>
<proteinExistence type="inferred from homology"/>
<dbReference type="EMBL" id="FOFG01000014">
    <property type="protein sequence ID" value="SER29502.1"/>
    <property type="molecule type" value="Genomic_DNA"/>
</dbReference>
<dbReference type="STRING" id="1855383.SAMN05216548_114133"/>
<evidence type="ECO:0000256" key="3">
    <source>
        <dbReference type="ARBA" id="ARBA00022840"/>
    </source>
</evidence>
<evidence type="ECO:0000313" key="6">
    <source>
        <dbReference type="EMBL" id="SER29502.1"/>
    </source>
</evidence>
<keyword evidence="2" id="KW-0547">Nucleotide-binding</keyword>
<dbReference type="Proteomes" id="UP000199647">
    <property type="component" value="Unassembled WGS sequence"/>
</dbReference>
<sequence length="274" mass="30237">MASKNRAANRQDRRQGKTRNNEPLLRLVQDEAPTRHVRPSNRELKPLNASQVAYDTAIQTGTITFGIGPAGTGKTWWAASRAAEALKARKIERIIVTRPAVEAGESLGFLPGELDEKYEPYFRPVRDALEETLGSGALEYHLKAGTIEAWPLAFLRGATIKNAWLIADEMQNASITQMKLLLTRIGENSKFIINGDPSQCDLPDRSKSGLEDAVLRLGHVGSIKTVRFGVQDIVRHGIVQDIVNAYSGNAADPESDRYVSDDTDGLHRVLRFHG</sequence>
<accession>A0A1H9N0N7</accession>
<keyword evidence="3" id="KW-0067">ATP-binding</keyword>